<dbReference type="CDD" id="cd14798">
    <property type="entry name" value="RX-CC_like"/>
    <property type="match status" value="1"/>
</dbReference>
<evidence type="ECO:0000256" key="4">
    <source>
        <dbReference type="SAM" id="Phobius"/>
    </source>
</evidence>
<dbReference type="InterPro" id="IPR036388">
    <property type="entry name" value="WH-like_DNA-bd_sf"/>
</dbReference>
<dbReference type="InterPro" id="IPR038005">
    <property type="entry name" value="RX-like_CC"/>
</dbReference>
<evidence type="ECO:0000259" key="5">
    <source>
        <dbReference type="Pfam" id="PF00931"/>
    </source>
</evidence>
<feature type="transmembrane region" description="Helical" evidence="4">
    <location>
        <begin position="12"/>
        <end position="35"/>
    </location>
</feature>
<keyword evidence="3" id="KW-0611">Plant defense</keyword>
<dbReference type="Pfam" id="PF23559">
    <property type="entry name" value="WHD_DRP"/>
    <property type="match status" value="1"/>
</dbReference>
<feature type="domain" description="Disease resistance N-terminal" evidence="6">
    <location>
        <begin position="56"/>
        <end position="144"/>
    </location>
</feature>
<dbReference type="Gene3D" id="1.10.10.10">
    <property type="entry name" value="Winged helix-like DNA-binding domain superfamily/Winged helix DNA-binding domain"/>
    <property type="match status" value="1"/>
</dbReference>
<evidence type="ECO:0000256" key="3">
    <source>
        <dbReference type="ARBA" id="ARBA00022821"/>
    </source>
</evidence>
<comment type="caution">
    <text evidence="9">The sequence shown here is derived from an EMBL/GenBank/DDBJ whole genome shotgun (WGS) entry which is preliminary data.</text>
</comment>
<name>A0A445H8H7_GLYSO</name>
<organism evidence="9 10">
    <name type="scientific">Glycine soja</name>
    <name type="common">Wild soybean</name>
    <dbReference type="NCBI Taxonomy" id="3848"/>
    <lineage>
        <taxon>Eukaryota</taxon>
        <taxon>Viridiplantae</taxon>
        <taxon>Streptophyta</taxon>
        <taxon>Embryophyta</taxon>
        <taxon>Tracheophyta</taxon>
        <taxon>Spermatophyta</taxon>
        <taxon>Magnoliopsida</taxon>
        <taxon>eudicotyledons</taxon>
        <taxon>Gunneridae</taxon>
        <taxon>Pentapetalae</taxon>
        <taxon>rosids</taxon>
        <taxon>fabids</taxon>
        <taxon>Fabales</taxon>
        <taxon>Fabaceae</taxon>
        <taxon>Papilionoideae</taxon>
        <taxon>50 kb inversion clade</taxon>
        <taxon>NPAAA clade</taxon>
        <taxon>indigoferoid/millettioid clade</taxon>
        <taxon>Phaseoleae</taxon>
        <taxon>Glycine</taxon>
        <taxon>Glycine subgen. Soja</taxon>
    </lineage>
</organism>
<reference evidence="9 10" key="1">
    <citation type="submission" date="2018-09" db="EMBL/GenBank/DDBJ databases">
        <title>A high-quality reference genome of wild soybean provides a powerful tool to mine soybean genomes.</title>
        <authorList>
            <person name="Xie M."/>
            <person name="Chung C.Y.L."/>
            <person name="Li M.-W."/>
            <person name="Wong F.-L."/>
            <person name="Chan T.-F."/>
            <person name="Lam H.-M."/>
        </authorList>
    </citation>
    <scope>NUCLEOTIDE SEQUENCE [LARGE SCALE GENOMIC DNA]</scope>
    <source>
        <strain evidence="10">cv. W05</strain>
        <tissue evidence="9">Hypocotyl of etiolated seedlings</tissue>
    </source>
</reference>
<dbReference type="Pfam" id="PF18052">
    <property type="entry name" value="Rx_N"/>
    <property type="match status" value="1"/>
</dbReference>
<evidence type="ECO:0000259" key="8">
    <source>
        <dbReference type="Pfam" id="PF23598"/>
    </source>
</evidence>
<keyword evidence="1" id="KW-0677">Repeat</keyword>
<dbReference type="Pfam" id="PF00931">
    <property type="entry name" value="NB-ARC"/>
    <property type="match status" value="1"/>
</dbReference>
<evidence type="ECO:0000313" key="10">
    <source>
        <dbReference type="Proteomes" id="UP000289340"/>
    </source>
</evidence>
<evidence type="ECO:0000259" key="7">
    <source>
        <dbReference type="Pfam" id="PF23559"/>
    </source>
</evidence>
<dbReference type="Pfam" id="PF23598">
    <property type="entry name" value="LRR_14"/>
    <property type="match status" value="1"/>
</dbReference>
<evidence type="ECO:0000256" key="1">
    <source>
        <dbReference type="ARBA" id="ARBA00022737"/>
    </source>
</evidence>
<dbReference type="InterPro" id="IPR032675">
    <property type="entry name" value="LRR_dom_sf"/>
</dbReference>
<dbReference type="FunFam" id="1.10.10.10:FF:000322">
    <property type="entry name" value="Probable disease resistance protein At1g63360"/>
    <property type="match status" value="1"/>
</dbReference>
<dbReference type="InterPro" id="IPR041118">
    <property type="entry name" value="Rx_N"/>
</dbReference>
<dbReference type="GO" id="GO:0043531">
    <property type="term" value="F:ADP binding"/>
    <property type="evidence" value="ECO:0007669"/>
    <property type="project" value="InterPro"/>
</dbReference>
<keyword evidence="4" id="KW-0472">Membrane</keyword>
<dbReference type="Gene3D" id="1.20.5.4130">
    <property type="match status" value="1"/>
</dbReference>
<dbReference type="SUPFAM" id="SSF52540">
    <property type="entry name" value="P-loop containing nucleoside triphosphate hydrolases"/>
    <property type="match status" value="1"/>
</dbReference>
<dbReference type="Gene3D" id="3.80.10.10">
    <property type="entry name" value="Ribonuclease Inhibitor"/>
    <property type="match status" value="2"/>
</dbReference>
<dbReference type="Gene3D" id="1.10.8.430">
    <property type="entry name" value="Helical domain of apoptotic protease-activating factors"/>
    <property type="match status" value="1"/>
</dbReference>
<keyword evidence="4" id="KW-0812">Transmembrane</keyword>
<protein>
    <submittedName>
        <fullName evidence="9">Disease resistance protein RPP13</fullName>
    </submittedName>
</protein>
<gene>
    <name evidence="9" type="ORF">D0Y65_039284</name>
</gene>
<dbReference type="InterPro" id="IPR042197">
    <property type="entry name" value="Apaf_helical"/>
</dbReference>
<keyword evidence="2" id="KW-0547">Nucleotide-binding</keyword>
<proteinExistence type="predicted"/>
<dbReference type="InterPro" id="IPR055414">
    <property type="entry name" value="LRR_R13L4/SHOC2-like"/>
</dbReference>
<keyword evidence="4" id="KW-1133">Transmembrane helix</keyword>
<evidence type="ECO:0000256" key="2">
    <source>
        <dbReference type="ARBA" id="ARBA00022741"/>
    </source>
</evidence>
<evidence type="ECO:0000313" key="9">
    <source>
        <dbReference type="EMBL" id="RZB69886.1"/>
    </source>
</evidence>
<keyword evidence="10" id="KW-1185">Reference proteome</keyword>
<dbReference type="AlphaFoldDB" id="A0A445H8H7"/>
<feature type="domain" description="NB-ARC" evidence="5">
    <location>
        <begin position="218"/>
        <end position="382"/>
    </location>
</feature>
<dbReference type="GO" id="GO:0098542">
    <property type="term" value="P:defense response to other organism"/>
    <property type="evidence" value="ECO:0007669"/>
    <property type="project" value="TreeGrafter"/>
</dbReference>
<dbReference type="PANTHER" id="PTHR23155">
    <property type="entry name" value="DISEASE RESISTANCE PROTEIN RP"/>
    <property type="match status" value="1"/>
</dbReference>
<dbReference type="PANTHER" id="PTHR23155:SF1193">
    <property type="entry name" value="DISEASE RESISTANCE PROTEIN RPP13-RELATED"/>
    <property type="match status" value="1"/>
</dbReference>
<dbReference type="Gene3D" id="3.40.50.300">
    <property type="entry name" value="P-loop containing nucleotide triphosphate hydrolases"/>
    <property type="match status" value="1"/>
</dbReference>
<sequence length="928" mass="106618">MWPFVIRNAGPRIFASFSCIGVHLSLFLVYSGYYLSTNSLEFPRKISCFTEMADSVVAFVLDNLSRLLEDEHKLLSGVEDKINSLCNELKFIDIFLKNSEGKRSHEMVKEVVSQIRDVAHKAEDVVDTYVSSIAKQKQRSKLSKLFHLKEHVMVLHQVNSDIEKIRSRIDEIYKNRDRYGIGEGEFRSEEAAAEAESLLKRRREVEEEDVVGLVHDSNHVIQELMESESRLKVVSIIGMGGLGKTTLARKIYNNNQVQLWFPCLAWVSVSNDYRPKEFLLSLLKCSMSSTSEELSEVELKKKIAEWLKGKKYLVVLDDIWETQVWDEVKGAFPDDQTGSRILITSRNKEVAHYAGTASPYYLPILNEDESWELFTKKIFRGEECLSDLEPLGRSIVKICGGLPLAIVVLAGLVAKKEKSQREWSRIKEVSWHLTEDKTGVMDILKLSYNNLPGRLKPCFLYFGIYPEDYEISARQLIKYWIAEGFIQPQKTGIADTTTELEDVADFYLDELVDRSLVQVAKRRSEGGVKTCRIHDLLRDLCMSESKSDKFLEVCTNSNIDTVSNTNPRRMSIHLKRDSDVAANTFNKSCTRSMFIFGSDRADLVPVLKNFKLARVLDCDMFHGFSSYSVPRDLKRMIHLRYLRIKVKHLPDCVCSLWNLETLHVRYRGTVSSKIWTLKRLRHLYLSGDGKLPVLMPKANRMENLQTLLLSGKHPQQIISLLNSGIFPRLRKLALRLPNESCMLSSLERLSNLHSLKVIRGFELPSDTNAYPSNLTKITLDLAAFLDPQPFLKTLGRLPNLQILKLTPNVRYILLDIGRGEFPQLQLLHMRQIYVKQWKLEKHAMPRLRHLVIDKCYRLSELPEELWSLTALRLVHVLWPPKELANSLKDLEPRNGCKLIVSNASQTLELSGSVQYLHFHFLCPNKFPI</sequence>
<dbReference type="InterPro" id="IPR044974">
    <property type="entry name" value="Disease_R_plants"/>
</dbReference>
<accession>A0A445H8H7</accession>
<feature type="domain" description="Disease resistance R13L4/SHOC-2-like LRR" evidence="8">
    <location>
        <begin position="591"/>
        <end position="780"/>
    </location>
</feature>
<dbReference type="FunFam" id="3.40.50.300:FF:001091">
    <property type="entry name" value="Probable disease resistance protein At1g61300"/>
    <property type="match status" value="1"/>
</dbReference>
<dbReference type="EMBL" id="QZWG01000014">
    <property type="protein sequence ID" value="RZB69886.1"/>
    <property type="molecule type" value="Genomic_DNA"/>
</dbReference>
<dbReference type="InterPro" id="IPR002182">
    <property type="entry name" value="NB-ARC"/>
</dbReference>
<dbReference type="SUPFAM" id="SSF52058">
    <property type="entry name" value="L domain-like"/>
    <property type="match status" value="1"/>
</dbReference>
<feature type="domain" description="Disease resistance protein winged helix" evidence="7">
    <location>
        <begin position="464"/>
        <end position="541"/>
    </location>
</feature>
<dbReference type="Proteomes" id="UP000289340">
    <property type="component" value="Chromosome 14"/>
</dbReference>
<dbReference type="InterPro" id="IPR027417">
    <property type="entry name" value="P-loop_NTPase"/>
</dbReference>
<evidence type="ECO:0000259" key="6">
    <source>
        <dbReference type="Pfam" id="PF18052"/>
    </source>
</evidence>
<dbReference type="InterPro" id="IPR058922">
    <property type="entry name" value="WHD_DRP"/>
</dbReference>
<dbReference type="PRINTS" id="PR00364">
    <property type="entry name" value="DISEASERSIST"/>
</dbReference>